<gene>
    <name evidence="19" type="primary">NADH dehydrogenase subunit 2</name>
    <name evidence="19" type="synonym">ND2</name>
</gene>
<dbReference type="InterPro" id="IPR001750">
    <property type="entry name" value="ND/Mrp_TM"/>
</dbReference>
<sequence length="344" mass="37653">MPPLVLSFIIAGITTGTVITMSSHHWLMAWLGLELNTLAILPIISKPKHPRSIEAATKYFLIQSIASSILLFSSITNAWLTGHWNITLMQNEYACLLMTIALAMKMGATPLHFWLPEVIQGSTLSSALLITTWQKIAPIVLMYMMSNHLPPNTLMTIGALSILVGGAGGMNQTQLQKMLAYSSIAHIGWTMLAMATTPNISMLNIIIYMIMTAPTFLLLMQTTTKTLQDITTTWTTTPAATMTLTMLLLSLGGLPPLTGFIPKLLILNELIMQKLTPLATLMALTSLLSLLFYLRTTYLIAMTTAPTTTTSQMKWRTPNHSYLLTPITTPTALTSAPTTPSLIM</sequence>
<dbReference type="EMBL" id="AB475096">
    <property type="protein sequence ID" value="BAJ08126.1"/>
    <property type="molecule type" value="Genomic_DNA"/>
</dbReference>
<feature type="transmembrane region" description="Helical" evidence="17">
    <location>
        <begin position="275"/>
        <end position="294"/>
    </location>
</feature>
<evidence type="ECO:0000256" key="11">
    <source>
        <dbReference type="ARBA" id="ARBA00022989"/>
    </source>
</evidence>
<keyword evidence="7 17" id="KW-0812">Transmembrane</keyword>
<evidence type="ECO:0000256" key="3">
    <source>
        <dbReference type="ARBA" id="ARBA00012944"/>
    </source>
</evidence>
<evidence type="ECO:0000256" key="10">
    <source>
        <dbReference type="ARBA" id="ARBA00022982"/>
    </source>
</evidence>
<keyword evidence="13 17" id="KW-0830">Ubiquinone</keyword>
<dbReference type="Pfam" id="PF00361">
    <property type="entry name" value="Proton_antipo_M"/>
    <property type="match status" value="1"/>
</dbReference>
<feature type="domain" description="NADH:quinone oxidoreductase/Mrp antiporter transmembrane" evidence="18">
    <location>
        <begin position="23"/>
        <end position="288"/>
    </location>
</feature>
<evidence type="ECO:0000256" key="1">
    <source>
        <dbReference type="ARBA" id="ARBA00004448"/>
    </source>
</evidence>
<comment type="subcellular location">
    <subcellularLocation>
        <location evidence="1 17">Mitochondrion inner membrane</location>
        <topology evidence="1 17">Multi-pass membrane protein</topology>
    </subcellularLocation>
</comment>
<name>D6RS36_9SAUR</name>
<evidence type="ECO:0000256" key="15">
    <source>
        <dbReference type="ARBA" id="ARBA00023136"/>
    </source>
</evidence>
<dbReference type="RefSeq" id="YP_003667948.1">
    <property type="nucleotide sequence ID" value="NC_014178.1"/>
</dbReference>
<dbReference type="GeneID" id="9222085"/>
<keyword evidence="15 17" id="KW-0472">Membrane</keyword>
<comment type="function">
    <text evidence="17">Core subunit of the mitochondrial membrane respiratory chain NADH dehydrogenase (Complex I) which catalyzes electron transfer from NADH through the respiratory chain, using ubiquinone as an electron acceptor. Essential for the catalytic activity and assembly of complex I.</text>
</comment>
<keyword evidence="11 17" id="KW-1133">Transmembrane helix</keyword>
<evidence type="ECO:0000256" key="16">
    <source>
        <dbReference type="ARBA" id="ARBA00049551"/>
    </source>
</evidence>
<evidence type="ECO:0000256" key="9">
    <source>
        <dbReference type="ARBA" id="ARBA00022967"/>
    </source>
</evidence>
<dbReference type="PRINTS" id="PR01436">
    <property type="entry name" value="NADHDHGNASE2"/>
</dbReference>
<evidence type="ECO:0000313" key="19">
    <source>
        <dbReference type="EMBL" id="BAJ08126.1"/>
    </source>
</evidence>
<evidence type="ECO:0000256" key="5">
    <source>
        <dbReference type="ARBA" id="ARBA00022448"/>
    </source>
</evidence>
<feature type="transmembrane region" description="Helical" evidence="17">
    <location>
        <begin position="178"/>
        <end position="196"/>
    </location>
</feature>
<evidence type="ECO:0000259" key="18">
    <source>
        <dbReference type="Pfam" id="PF00361"/>
    </source>
</evidence>
<geneLocation type="mitochondrion" evidence="19"/>
<reference evidence="19" key="1">
    <citation type="journal article" date="2010" name="BMC Evol. Biol.">
        <title>Mitochondrial genomes of acrodont lizards: timing of gene rearrangements and phylogenetic and biogeographic implications.</title>
        <authorList>
            <person name="Okajima Y."/>
            <person name="Kumazawa Y."/>
        </authorList>
    </citation>
    <scope>NUCLEOTIDE SEQUENCE</scope>
</reference>
<feature type="transmembrane region" description="Helical" evidence="17">
    <location>
        <begin position="56"/>
        <end position="76"/>
    </location>
</feature>
<protein>
    <recommendedName>
        <fullName evidence="4 17">NADH-ubiquinone oxidoreductase chain 2</fullName>
        <ecNumber evidence="3 17">7.1.1.2</ecNumber>
    </recommendedName>
</protein>
<dbReference type="GO" id="GO:0006120">
    <property type="term" value="P:mitochondrial electron transport, NADH to ubiquinone"/>
    <property type="evidence" value="ECO:0007669"/>
    <property type="project" value="InterPro"/>
</dbReference>
<evidence type="ECO:0000256" key="13">
    <source>
        <dbReference type="ARBA" id="ARBA00023075"/>
    </source>
</evidence>
<feature type="transmembrane region" description="Helical" evidence="17">
    <location>
        <begin position="96"/>
        <end position="115"/>
    </location>
</feature>
<keyword evidence="5" id="KW-0813">Transport</keyword>
<evidence type="ECO:0000256" key="4">
    <source>
        <dbReference type="ARBA" id="ARBA00021008"/>
    </source>
</evidence>
<proteinExistence type="inferred from homology"/>
<evidence type="ECO:0000256" key="2">
    <source>
        <dbReference type="ARBA" id="ARBA00007012"/>
    </source>
</evidence>
<comment type="catalytic activity">
    <reaction evidence="16 17">
        <text>a ubiquinone + NADH + 5 H(+)(in) = a ubiquinol + NAD(+) + 4 H(+)(out)</text>
        <dbReference type="Rhea" id="RHEA:29091"/>
        <dbReference type="Rhea" id="RHEA-COMP:9565"/>
        <dbReference type="Rhea" id="RHEA-COMP:9566"/>
        <dbReference type="ChEBI" id="CHEBI:15378"/>
        <dbReference type="ChEBI" id="CHEBI:16389"/>
        <dbReference type="ChEBI" id="CHEBI:17976"/>
        <dbReference type="ChEBI" id="CHEBI:57540"/>
        <dbReference type="ChEBI" id="CHEBI:57945"/>
        <dbReference type="EC" id="7.1.1.2"/>
    </reaction>
</comment>
<evidence type="ECO:0000256" key="6">
    <source>
        <dbReference type="ARBA" id="ARBA00022660"/>
    </source>
</evidence>
<keyword evidence="10 17" id="KW-0249">Electron transport</keyword>
<comment type="similarity">
    <text evidence="2 17">Belongs to the complex I subunit 2 family.</text>
</comment>
<evidence type="ECO:0000256" key="17">
    <source>
        <dbReference type="RuleBase" id="RU003403"/>
    </source>
</evidence>
<dbReference type="GO" id="GO:0005743">
    <property type="term" value="C:mitochondrial inner membrane"/>
    <property type="evidence" value="ECO:0007669"/>
    <property type="project" value="UniProtKB-SubCell"/>
</dbReference>
<dbReference type="AlphaFoldDB" id="D6RS36"/>
<feature type="transmembrane region" description="Helical" evidence="17">
    <location>
        <begin position="232"/>
        <end position="255"/>
    </location>
</feature>
<organism evidence="19">
    <name type="scientific">Hydrosaurus amboinensis</name>
    <name type="common">sailfin lizard</name>
    <dbReference type="NCBI Taxonomy" id="588074"/>
    <lineage>
        <taxon>Eukaryota</taxon>
        <taxon>Metazoa</taxon>
        <taxon>Chordata</taxon>
        <taxon>Craniata</taxon>
        <taxon>Vertebrata</taxon>
        <taxon>Euteleostomi</taxon>
        <taxon>Lepidosauria</taxon>
        <taxon>Squamata</taxon>
        <taxon>Bifurcata</taxon>
        <taxon>Unidentata</taxon>
        <taxon>Episquamata</taxon>
        <taxon>Toxicofera</taxon>
        <taxon>Iguania</taxon>
        <taxon>Acrodonta</taxon>
        <taxon>Agamidae</taxon>
        <taxon>Hydrosaurinae</taxon>
        <taxon>Hydrosaurus</taxon>
    </lineage>
</organism>
<keyword evidence="14 17" id="KW-0496">Mitochondrion</keyword>
<feature type="transmembrane region" description="Helical" evidence="17">
    <location>
        <begin position="202"/>
        <end position="220"/>
    </location>
</feature>
<keyword evidence="8 17" id="KW-0999">Mitochondrion inner membrane</keyword>
<evidence type="ECO:0000256" key="8">
    <source>
        <dbReference type="ARBA" id="ARBA00022792"/>
    </source>
</evidence>
<evidence type="ECO:0000256" key="7">
    <source>
        <dbReference type="ARBA" id="ARBA00022692"/>
    </source>
</evidence>
<dbReference type="InterPro" id="IPR003917">
    <property type="entry name" value="NADH_UbQ_OxRdtase_chain2"/>
</dbReference>
<dbReference type="GO" id="GO:0008137">
    <property type="term" value="F:NADH dehydrogenase (ubiquinone) activity"/>
    <property type="evidence" value="ECO:0007669"/>
    <property type="project" value="UniProtKB-EC"/>
</dbReference>
<accession>D6RS36</accession>
<evidence type="ECO:0000256" key="12">
    <source>
        <dbReference type="ARBA" id="ARBA00023027"/>
    </source>
</evidence>
<dbReference type="InterPro" id="IPR050175">
    <property type="entry name" value="Complex_I_Subunit_2"/>
</dbReference>
<keyword evidence="9 17" id="KW-1278">Translocase</keyword>
<feature type="transmembrane region" description="Helical" evidence="17">
    <location>
        <begin position="152"/>
        <end position="171"/>
    </location>
</feature>
<dbReference type="EC" id="7.1.1.2" evidence="3 17"/>
<dbReference type="PANTHER" id="PTHR46552">
    <property type="entry name" value="NADH-UBIQUINONE OXIDOREDUCTASE CHAIN 2"/>
    <property type="match status" value="1"/>
</dbReference>
<dbReference type="PANTHER" id="PTHR46552:SF1">
    <property type="entry name" value="NADH-UBIQUINONE OXIDOREDUCTASE CHAIN 2"/>
    <property type="match status" value="1"/>
</dbReference>
<keyword evidence="6 17" id="KW-0679">Respiratory chain</keyword>
<evidence type="ECO:0000256" key="14">
    <source>
        <dbReference type="ARBA" id="ARBA00023128"/>
    </source>
</evidence>
<dbReference type="CTD" id="4536"/>
<keyword evidence="12 17" id="KW-0520">NAD</keyword>